<evidence type="ECO:0000256" key="4">
    <source>
        <dbReference type="ARBA" id="ARBA00022771"/>
    </source>
</evidence>
<keyword evidence="5 7" id="KW-0862">Zinc</keyword>
<dbReference type="InterPro" id="IPR008971">
    <property type="entry name" value="HSP40/DnaJ_pept-bd"/>
</dbReference>
<evidence type="ECO:0000313" key="10">
    <source>
        <dbReference type="EMBL" id="PIM95473.1"/>
    </source>
</evidence>
<dbReference type="PROSITE" id="PS50076">
    <property type="entry name" value="DNAJ_2"/>
    <property type="match status" value="1"/>
</dbReference>
<dbReference type="Gene3D" id="2.60.260.20">
    <property type="entry name" value="Urease metallochaperone UreE, N-terminal domain"/>
    <property type="match status" value="1"/>
</dbReference>
<dbReference type="CDD" id="cd06257">
    <property type="entry name" value="DnaJ"/>
    <property type="match status" value="1"/>
</dbReference>
<dbReference type="SMART" id="SM00271">
    <property type="entry name" value="DnaJ"/>
    <property type="match status" value="1"/>
</dbReference>
<evidence type="ECO:0000256" key="3">
    <source>
        <dbReference type="ARBA" id="ARBA00022737"/>
    </source>
</evidence>
<dbReference type="EMBL" id="NXGM01000028">
    <property type="protein sequence ID" value="PIM95473.1"/>
    <property type="molecule type" value="Genomic_DNA"/>
</dbReference>
<dbReference type="Proteomes" id="UP000228684">
    <property type="component" value="Unassembled WGS sequence"/>
</dbReference>
<sequence>MNCPYKLLGITKDANNNQIKQAYRKLSMKYHSDLTNKTTSTLTSYLKDINNAYNILIHNKTKKVYDKFHEGTNYTIESFVKIFNSLETDKRINRSNGKDIYLSSVINLEQINDKKKIKIEYETFIECWKCNTKGWITTKRSINCNNCGGYGIVTKRGGITVNNYSCFVCNGKGTTNVVECLKCNGSGRLVGKRDVELETNTLTKEGHLVCFNKRGEAGINTGLIGDLYVKTIIKSHEFYIKNNLNLHCIIRIKPITAIMGGNIVLKTITKSLIFIIIPKQRWENLYLIEKGRGLEGENNDIGDIIIKLILKYNTYGSTSSVKIPTSTLSTLYKINKLLEMTLSGININIGLINV</sequence>
<evidence type="ECO:0000259" key="8">
    <source>
        <dbReference type="PROSITE" id="PS50076"/>
    </source>
</evidence>
<keyword evidence="6" id="KW-0346">Stress response</keyword>
<dbReference type="CDD" id="cd10719">
    <property type="entry name" value="DnaJ_zf"/>
    <property type="match status" value="1"/>
</dbReference>
<keyword evidence="1" id="KW-0235">DNA replication</keyword>
<dbReference type="InterPro" id="IPR036869">
    <property type="entry name" value="J_dom_sf"/>
</dbReference>
<dbReference type="InterPro" id="IPR001305">
    <property type="entry name" value="HSP_DnaJ_Cys-rich_dom"/>
</dbReference>
<name>A0ABX4MFL0_9HYPH</name>
<protein>
    <submittedName>
        <fullName evidence="10">Chaperone protein DnaJ</fullName>
    </submittedName>
</protein>
<dbReference type="InterPro" id="IPR001623">
    <property type="entry name" value="DnaJ_domain"/>
</dbReference>
<dbReference type="Gene3D" id="2.10.230.10">
    <property type="entry name" value="Heat shock protein DnaJ, cysteine-rich domain"/>
    <property type="match status" value="1"/>
</dbReference>
<feature type="domain" description="J" evidence="8">
    <location>
        <begin position="3"/>
        <end position="69"/>
    </location>
</feature>
<keyword evidence="11" id="KW-1185">Reference proteome</keyword>
<dbReference type="InterPro" id="IPR044713">
    <property type="entry name" value="DNJA1/2-like"/>
</dbReference>
<gene>
    <name evidence="10" type="primary">dnaJ</name>
    <name evidence="10" type="ORF">magneo_156</name>
</gene>
<evidence type="ECO:0000256" key="6">
    <source>
        <dbReference type="ARBA" id="ARBA00023016"/>
    </source>
</evidence>
<evidence type="ECO:0000259" key="9">
    <source>
        <dbReference type="PROSITE" id="PS51188"/>
    </source>
</evidence>
<dbReference type="Pfam" id="PF01556">
    <property type="entry name" value="DnaJ_C"/>
    <property type="match status" value="1"/>
</dbReference>
<dbReference type="SUPFAM" id="SSF57938">
    <property type="entry name" value="DnaJ/Hsp40 cysteine-rich domain"/>
    <property type="match status" value="1"/>
</dbReference>
<evidence type="ECO:0000256" key="2">
    <source>
        <dbReference type="ARBA" id="ARBA00022723"/>
    </source>
</evidence>
<evidence type="ECO:0000256" key="5">
    <source>
        <dbReference type="ARBA" id="ARBA00022833"/>
    </source>
</evidence>
<evidence type="ECO:0000256" key="1">
    <source>
        <dbReference type="ARBA" id="ARBA00022705"/>
    </source>
</evidence>
<dbReference type="Gene3D" id="1.10.287.110">
    <property type="entry name" value="DnaJ domain"/>
    <property type="match status" value="1"/>
</dbReference>
<dbReference type="PRINTS" id="PR00625">
    <property type="entry name" value="JDOMAIN"/>
</dbReference>
<dbReference type="InterPro" id="IPR002939">
    <property type="entry name" value="DnaJ_C"/>
</dbReference>
<proteinExistence type="predicted"/>
<dbReference type="Pfam" id="PF00226">
    <property type="entry name" value="DnaJ"/>
    <property type="match status" value="1"/>
</dbReference>
<dbReference type="InterPro" id="IPR036410">
    <property type="entry name" value="HSP_DnaJ_Cys-rich_dom_sf"/>
</dbReference>
<organism evidence="10 11">
    <name type="scientific">Candidatus Hodgkinia cicadicola</name>
    <dbReference type="NCBI Taxonomy" id="573658"/>
    <lineage>
        <taxon>Bacteria</taxon>
        <taxon>Pseudomonadati</taxon>
        <taxon>Pseudomonadota</taxon>
        <taxon>Alphaproteobacteria</taxon>
        <taxon>Hyphomicrobiales</taxon>
        <taxon>Candidatus Hodgkinia</taxon>
    </lineage>
</organism>
<keyword evidence="3" id="KW-0677">Repeat</keyword>
<dbReference type="SUPFAM" id="SSF46565">
    <property type="entry name" value="Chaperone J-domain"/>
    <property type="match status" value="1"/>
</dbReference>
<feature type="zinc finger region" description="CR-type" evidence="7">
    <location>
        <begin position="114"/>
        <end position="192"/>
    </location>
</feature>
<accession>A0ABX4MFL0</accession>
<keyword evidence="4 7" id="KW-0863">Zinc-finger</keyword>
<comment type="caution">
    <text evidence="10">The sequence shown here is derived from an EMBL/GenBank/DDBJ whole genome shotgun (WGS) entry which is preliminary data.</text>
</comment>
<evidence type="ECO:0000313" key="11">
    <source>
        <dbReference type="Proteomes" id="UP000228684"/>
    </source>
</evidence>
<feature type="domain" description="CR-type" evidence="9">
    <location>
        <begin position="114"/>
        <end position="192"/>
    </location>
</feature>
<evidence type="ECO:0000256" key="7">
    <source>
        <dbReference type="PROSITE-ProRule" id="PRU00546"/>
    </source>
</evidence>
<reference evidence="10" key="1">
    <citation type="submission" date="2017-09" db="EMBL/GenBank/DDBJ databases">
        <authorList>
            <person name="Campbell M.A."/>
            <person name="Lukasik P."/>
            <person name="Simon C."/>
            <person name="McCutcheon J.P."/>
        </authorList>
    </citation>
    <scope>NUCLEOTIDE SEQUENCE [LARGE SCALE GENOMIC DNA]</scope>
    <source>
        <strain evidence="10">MAGNEO</strain>
    </source>
</reference>
<dbReference type="SUPFAM" id="SSF49493">
    <property type="entry name" value="HSP40/DnaJ peptide-binding domain"/>
    <property type="match status" value="2"/>
</dbReference>
<dbReference type="PROSITE" id="PS51188">
    <property type="entry name" value="ZF_CR"/>
    <property type="match status" value="1"/>
</dbReference>
<keyword evidence="2 7" id="KW-0479">Metal-binding</keyword>
<dbReference type="PANTHER" id="PTHR43888">
    <property type="entry name" value="DNAJ-LIKE-2, ISOFORM A-RELATED"/>
    <property type="match status" value="1"/>
</dbReference>